<comment type="caution">
    <text evidence="5">The sequence shown here is derived from an EMBL/GenBank/DDBJ whole genome shotgun (WGS) entry which is preliminary data.</text>
</comment>
<dbReference type="GO" id="GO:0016020">
    <property type="term" value="C:membrane"/>
    <property type="evidence" value="ECO:0007669"/>
    <property type="project" value="TreeGrafter"/>
</dbReference>
<evidence type="ECO:0000256" key="2">
    <source>
        <dbReference type="SAM" id="MobiDB-lite"/>
    </source>
</evidence>
<organism evidence="5 6">
    <name type="scientific">Phanerochaete sordida</name>
    <dbReference type="NCBI Taxonomy" id="48140"/>
    <lineage>
        <taxon>Eukaryota</taxon>
        <taxon>Fungi</taxon>
        <taxon>Dikarya</taxon>
        <taxon>Basidiomycota</taxon>
        <taxon>Agaricomycotina</taxon>
        <taxon>Agaricomycetes</taxon>
        <taxon>Polyporales</taxon>
        <taxon>Phanerochaetaceae</taxon>
        <taxon>Phanerochaete</taxon>
    </lineage>
</organism>
<dbReference type="InterPro" id="IPR050577">
    <property type="entry name" value="MAPR/NEUFC/NENF-like"/>
</dbReference>
<reference evidence="5 6" key="1">
    <citation type="submission" date="2021-08" db="EMBL/GenBank/DDBJ databases">
        <title>Draft Genome Sequence of Phanerochaete sordida strain YK-624.</title>
        <authorList>
            <person name="Mori T."/>
            <person name="Dohra H."/>
            <person name="Suzuki T."/>
            <person name="Kawagishi H."/>
            <person name="Hirai H."/>
        </authorList>
    </citation>
    <scope>NUCLEOTIDE SEQUENCE [LARGE SCALE GENOMIC DNA]</scope>
    <source>
        <strain evidence="5 6">YK-624</strain>
    </source>
</reference>
<dbReference type="InterPro" id="IPR001199">
    <property type="entry name" value="Cyt_B5-like_heme/steroid-bd"/>
</dbReference>
<dbReference type="AlphaFoldDB" id="A0A9P3G802"/>
<dbReference type="OrthoDB" id="899at2759"/>
<gene>
    <name evidence="5" type="ORF">PsYK624_061100</name>
</gene>
<dbReference type="Proteomes" id="UP000703269">
    <property type="component" value="Unassembled WGS sequence"/>
</dbReference>
<dbReference type="InterPro" id="IPR036400">
    <property type="entry name" value="Cyt_B5-like_heme/steroid_sf"/>
</dbReference>
<evidence type="ECO:0000313" key="5">
    <source>
        <dbReference type="EMBL" id="GJE89991.1"/>
    </source>
</evidence>
<dbReference type="PANTHER" id="PTHR10281">
    <property type="entry name" value="MEMBRANE-ASSOCIATED PROGESTERONE RECEPTOR COMPONENT-RELATED"/>
    <property type="match status" value="1"/>
</dbReference>
<keyword evidence="6" id="KW-1185">Reference proteome</keyword>
<proteinExistence type="inferred from homology"/>
<accession>A0A9P3G802</accession>
<evidence type="ECO:0000256" key="3">
    <source>
        <dbReference type="SAM" id="Phobius"/>
    </source>
</evidence>
<comment type="similarity">
    <text evidence="1">Belongs to the cytochrome b5 family. MAPR subfamily.</text>
</comment>
<feature type="domain" description="Cytochrome b5 heme-binding" evidence="4">
    <location>
        <begin position="66"/>
        <end position="162"/>
    </location>
</feature>
<protein>
    <submittedName>
        <fullName evidence="5">Cytochrome b5 domain-containing protein</fullName>
    </submittedName>
</protein>
<dbReference type="SUPFAM" id="SSF55856">
    <property type="entry name" value="Cytochrome b5-like heme/steroid binding domain"/>
    <property type="match status" value="1"/>
</dbReference>
<feature type="compositionally biased region" description="Low complexity" evidence="2">
    <location>
        <begin position="28"/>
        <end position="40"/>
    </location>
</feature>
<keyword evidence="3" id="KW-0472">Membrane</keyword>
<dbReference type="GO" id="GO:0005783">
    <property type="term" value="C:endoplasmic reticulum"/>
    <property type="evidence" value="ECO:0007669"/>
    <property type="project" value="TreeGrafter"/>
</dbReference>
<feature type="transmembrane region" description="Helical" evidence="3">
    <location>
        <begin position="6"/>
        <end position="24"/>
    </location>
</feature>
<dbReference type="FunFam" id="3.10.120.10:FF:000003">
    <property type="entry name" value="membrane-associated progesterone receptor component 1"/>
    <property type="match status" value="1"/>
</dbReference>
<evidence type="ECO:0000313" key="6">
    <source>
        <dbReference type="Proteomes" id="UP000703269"/>
    </source>
</evidence>
<dbReference type="EMBL" id="BPQB01000015">
    <property type="protein sequence ID" value="GJE89991.1"/>
    <property type="molecule type" value="Genomic_DNA"/>
</dbReference>
<keyword evidence="3" id="KW-1133">Transmembrane helix</keyword>
<sequence length="171" mass="18704">MTTYTVISALVLAIPAVLLYRRFYTNSTSSASPNTAAGTSDKANEEPKTIMQPAQDDLPPPKDDPFTLEQLKEFNGADPSKPIYVAIKGTVFDVTRKRDTYGKGGSYNLFAGRDASRALGMSSLKEEDASPDYSTLPESEMKVLNDWHEFFTKRYGIVGKVVDLPAAVANL</sequence>
<dbReference type="SMART" id="SM01117">
    <property type="entry name" value="Cyt-b5"/>
    <property type="match status" value="1"/>
</dbReference>
<evidence type="ECO:0000259" key="4">
    <source>
        <dbReference type="SMART" id="SM01117"/>
    </source>
</evidence>
<dbReference type="PANTHER" id="PTHR10281:SF115">
    <property type="entry name" value="BINDING PROTEIN, PUTATIVE (AFU_ORTHOLOGUE AFUA_4G06240)-RELATED"/>
    <property type="match status" value="1"/>
</dbReference>
<evidence type="ECO:0000256" key="1">
    <source>
        <dbReference type="ARBA" id="ARBA00038357"/>
    </source>
</evidence>
<dbReference type="Pfam" id="PF00173">
    <property type="entry name" value="Cyt-b5"/>
    <property type="match status" value="1"/>
</dbReference>
<dbReference type="GO" id="GO:0020037">
    <property type="term" value="F:heme binding"/>
    <property type="evidence" value="ECO:0007669"/>
    <property type="project" value="UniProtKB-ARBA"/>
</dbReference>
<dbReference type="Gene3D" id="3.10.120.10">
    <property type="entry name" value="Cytochrome b5-like heme/steroid binding domain"/>
    <property type="match status" value="1"/>
</dbReference>
<feature type="region of interest" description="Disordered" evidence="2">
    <location>
        <begin position="28"/>
        <end position="65"/>
    </location>
</feature>
<name>A0A9P3G802_9APHY</name>
<keyword evidence="3" id="KW-0812">Transmembrane</keyword>